<dbReference type="SMART" id="SM00642">
    <property type="entry name" value="Aamy"/>
    <property type="match status" value="1"/>
</dbReference>
<keyword evidence="1 4" id="KW-0378">Hydrolase</keyword>
<sequence length="642" mass="71045">MPHILAAAVPHHDGSSLYVQELPRQVGQTITVRVRVPLATAEKSVHLRVVRDGEPRISPARLVSTTEYERWYEANLLVHNPVTNYRFFFELETGYAWLNASGWYTREIPDAHDFKVTVYGVAPDWAREGLVYQIFPDRFARSKAKGELTPETASNDLPHWALPATDWNQDPIPSGENVGRHFFGGDLDGITEHLDYLKDLGVTTVYLTPVFPGQSNHRYDANTFDEVDPVLGGNEAYARLSQAVHDRGMKLMGDITTNHTGIGHEWFTTAQSDPQSLEHDFFYWTDDPCGYASWKEVTSLPKLNYHSQELAQRMIDGPESAIGKWLAPPYSLDGWRVDVANMTGRYGTDDMTHDIARRARKTVTDANPQGLVIAEHFHDASRDLDGDGWHANMNYTAFTRPVWSWVADPKLGTPAFGLPSALPQNTGRDMVASMREFDAAIPFQVTASQWNMLGSHDTPRLRTLVGDTAMVEVAAGMLLTYLGVPVIFAGDEVGLTGVNGEHARKTMPWDDPSRWDDQIHRIYADLIAVRGASTAFSQGGLRWLVVADDAVVFLRESADACALVALSRAPWSGAKIPRFLGVPAGQWGGHTQAEQSIESGGPSDATIGQIPQTLYGNTTLATEGDHFVIQGFGPGVGIWRLR</sequence>
<dbReference type="PANTHER" id="PTHR10357">
    <property type="entry name" value="ALPHA-AMYLASE FAMILY MEMBER"/>
    <property type="match status" value="1"/>
</dbReference>
<organism evidence="4">
    <name type="scientific">Jonesiaceae bacterium BS-20</name>
    <dbReference type="NCBI Taxonomy" id="3120821"/>
    <lineage>
        <taxon>Bacteria</taxon>
        <taxon>Bacillati</taxon>
        <taxon>Actinomycetota</taxon>
        <taxon>Actinomycetes</taxon>
        <taxon>Micrococcales</taxon>
        <taxon>Jonesiaceae</taxon>
    </lineage>
</organism>
<protein>
    <submittedName>
        <fullName evidence="4">Glycoside hydrolase family 13 protein</fullName>
    </submittedName>
</protein>
<dbReference type="Pfam" id="PF00128">
    <property type="entry name" value="Alpha-amylase"/>
    <property type="match status" value="1"/>
</dbReference>
<dbReference type="PANTHER" id="PTHR10357:SF210">
    <property type="entry name" value="MALTODEXTRIN GLUCOSIDASE"/>
    <property type="match status" value="1"/>
</dbReference>
<dbReference type="SUPFAM" id="SSF81296">
    <property type="entry name" value="E set domains"/>
    <property type="match status" value="1"/>
</dbReference>
<dbReference type="EMBL" id="CP146203">
    <property type="protein sequence ID" value="XBH20260.1"/>
    <property type="molecule type" value="Genomic_DNA"/>
</dbReference>
<dbReference type="InterPro" id="IPR045857">
    <property type="entry name" value="O16G_dom_2"/>
</dbReference>
<feature type="domain" description="Glycosyl hydrolase family 13 catalytic" evidence="3">
    <location>
        <begin position="133"/>
        <end position="530"/>
    </location>
</feature>
<dbReference type="InterPro" id="IPR013783">
    <property type="entry name" value="Ig-like_fold"/>
</dbReference>
<evidence type="ECO:0000259" key="3">
    <source>
        <dbReference type="SMART" id="SM00642"/>
    </source>
</evidence>
<evidence type="ECO:0000256" key="1">
    <source>
        <dbReference type="ARBA" id="ARBA00022801"/>
    </source>
</evidence>
<dbReference type="InterPro" id="IPR014756">
    <property type="entry name" value="Ig_E-set"/>
</dbReference>
<evidence type="ECO:0000313" key="4">
    <source>
        <dbReference type="EMBL" id="XBH20260.1"/>
    </source>
</evidence>
<dbReference type="GO" id="GO:0005975">
    <property type="term" value="P:carbohydrate metabolic process"/>
    <property type="evidence" value="ECO:0007669"/>
    <property type="project" value="InterPro"/>
</dbReference>
<dbReference type="CDD" id="cd02857">
    <property type="entry name" value="E_set_CDase_PDE_N"/>
    <property type="match status" value="1"/>
</dbReference>
<proteinExistence type="predicted"/>
<evidence type="ECO:0000256" key="2">
    <source>
        <dbReference type="ARBA" id="ARBA00023295"/>
    </source>
</evidence>
<dbReference type="SUPFAM" id="SSF51445">
    <property type="entry name" value="(Trans)glycosidases"/>
    <property type="match status" value="1"/>
</dbReference>
<accession>A0AAU7DRF8</accession>
<dbReference type="AlphaFoldDB" id="A0AAU7DRF8"/>
<keyword evidence="2" id="KW-0326">Glycosidase</keyword>
<dbReference type="InterPro" id="IPR017853">
    <property type="entry name" value="GH"/>
</dbReference>
<reference evidence="4" key="1">
    <citation type="submission" date="2024-02" db="EMBL/GenBank/DDBJ databases">
        <title>Tomenella chthoni gen. nov. sp. nov., a member of the family Jonesiaceae isolated from bat guano.</title>
        <authorList>
            <person name="Miller S.L."/>
            <person name="King J."/>
            <person name="Sankaranarayanan K."/>
            <person name="Lawson P.A."/>
        </authorList>
    </citation>
    <scope>NUCLEOTIDE SEQUENCE</scope>
    <source>
        <strain evidence="4">BS-20</strain>
    </source>
</reference>
<dbReference type="CDD" id="cd11338">
    <property type="entry name" value="AmyAc_CMD"/>
    <property type="match status" value="1"/>
</dbReference>
<dbReference type="Gene3D" id="3.20.20.80">
    <property type="entry name" value="Glycosidases"/>
    <property type="match status" value="1"/>
</dbReference>
<name>A0AAU7DRF8_9MICO</name>
<dbReference type="Gene3D" id="3.90.400.10">
    <property type="entry name" value="Oligo-1,6-glucosidase, Domain 2"/>
    <property type="match status" value="1"/>
</dbReference>
<gene>
    <name evidence="4" type="ORF">V5R04_08330</name>
</gene>
<dbReference type="InterPro" id="IPR006047">
    <property type="entry name" value="GH13_cat_dom"/>
</dbReference>
<dbReference type="GO" id="GO:0004553">
    <property type="term" value="F:hydrolase activity, hydrolyzing O-glycosyl compounds"/>
    <property type="evidence" value="ECO:0007669"/>
    <property type="project" value="InterPro"/>
</dbReference>
<dbReference type="InterPro" id="IPR004185">
    <property type="entry name" value="Glyco_hydro_13_lg-like_dom"/>
</dbReference>
<dbReference type="Gene3D" id="2.60.40.10">
    <property type="entry name" value="Immunoglobulins"/>
    <property type="match status" value="1"/>
</dbReference>